<reference evidence="2" key="1">
    <citation type="submission" date="2010-02" db="EMBL/GenBank/DDBJ databases">
        <title>Complete sequence of Aciduliprofundum boonei T469.</title>
        <authorList>
            <consortium name="US DOE Joint Genome Institute"/>
            <person name="Lucas S."/>
            <person name="Copeland A."/>
            <person name="Lapidus A."/>
            <person name="Cheng J.-F."/>
            <person name="Bruce D."/>
            <person name="Goodwin L."/>
            <person name="Pitluck S."/>
            <person name="Saunders E."/>
            <person name="Detter J.C."/>
            <person name="Han C."/>
            <person name="Tapia R."/>
            <person name="Land M."/>
            <person name="Hauser L."/>
            <person name="Kyrpides N."/>
            <person name="Mikhailova N."/>
            <person name="Flores G."/>
            <person name="Reysenbach A.-L."/>
            <person name="Woyke T."/>
        </authorList>
    </citation>
    <scope>NUCLEOTIDE SEQUENCE</scope>
    <source>
        <strain evidence="2">T469</strain>
    </source>
</reference>
<dbReference type="GO" id="GO:0016787">
    <property type="term" value="F:hydrolase activity"/>
    <property type="evidence" value="ECO:0007669"/>
    <property type="project" value="InterPro"/>
</dbReference>
<dbReference type="STRING" id="439481.Aboo_0611"/>
<dbReference type="Proteomes" id="UP000001400">
    <property type="component" value="Chromosome"/>
</dbReference>
<dbReference type="Gene3D" id="3.20.20.140">
    <property type="entry name" value="Metal-dependent hydrolases"/>
    <property type="match status" value="1"/>
</dbReference>
<dbReference type="OrthoDB" id="42910at2157"/>
<dbReference type="HOGENOM" id="CLU_012358_1_0_2"/>
<protein>
    <submittedName>
        <fullName evidence="2">Amidohydrolase</fullName>
    </submittedName>
</protein>
<gene>
    <name evidence="2" type="ordered locus">Aboo_0611</name>
</gene>
<dbReference type="KEGG" id="abi:Aboo_0611"/>
<feature type="domain" description="Amidohydrolase-related" evidence="1">
    <location>
        <begin position="39"/>
        <end position="303"/>
    </location>
</feature>
<dbReference type="InterPro" id="IPR032466">
    <property type="entry name" value="Metal_Hydrolase"/>
</dbReference>
<dbReference type="GeneID" id="8827556"/>
<dbReference type="InterPro" id="IPR006680">
    <property type="entry name" value="Amidohydro-rel"/>
</dbReference>
<dbReference type="SUPFAM" id="SSF51556">
    <property type="entry name" value="Metallo-dependent hydrolases"/>
    <property type="match status" value="1"/>
</dbReference>
<evidence type="ECO:0000313" key="3">
    <source>
        <dbReference type="Proteomes" id="UP000001400"/>
    </source>
</evidence>
<dbReference type="InterPro" id="IPR050287">
    <property type="entry name" value="MTA/SAH_deaminase"/>
</dbReference>
<dbReference type="EMBL" id="CP001941">
    <property type="protein sequence ID" value="ADD08422.1"/>
    <property type="molecule type" value="Genomic_DNA"/>
</dbReference>
<dbReference type="RefSeq" id="WP_008081995.1">
    <property type="nucleotide sequence ID" value="NC_013926.1"/>
</dbReference>
<accession>B5I9U7</accession>
<keyword evidence="3" id="KW-1185">Reference proteome</keyword>
<dbReference type="Pfam" id="PF01979">
    <property type="entry name" value="Amidohydro_1"/>
    <property type="match status" value="1"/>
</dbReference>
<dbReference type="AlphaFoldDB" id="B5I9U7"/>
<organism evidence="2 3">
    <name type="scientific">Aciduliprofundum boonei (strain DSM 19572 / T469)</name>
    <dbReference type="NCBI Taxonomy" id="439481"/>
    <lineage>
        <taxon>Archaea</taxon>
        <taxon>Methanobacteriati</taxon>
        <taxon>Thermoplasmatota</taxon>
        <taxon>DHVE2 group</taxon>
        <taxon>Candidatus Aciduliprofundum</taxon>
    </lineage>
</organism>
<dbReference type="PANTHER" id="PTHR43794">
    <property type="entry name" value="AMINOHYDROLASE SSNA-RELATED"/>
    <property type="match status" value="1"/>
</dbReference>
<proteinExistence type="predicted"/>
<dbReference type="PANTHER" id="PTHR43794:SF5">
    <property type="entry name" value="CHLOROHYDROLASE FAMILY PROTEIN"/>
    <property type="match status" value="1"/>
</dbReference>
<dbReference type="eggNOG" id="arCOG00692">
    <property type="taxonomic scope" value="Archaea"/>
</dbReference>
<name>B5I9U7_ACIB4</name>
<evidence type="ECO:0000259" key="1">
    <source>
        <dbReference type="Pfam" id="PF01979"/>
    </source>
</evidence>
<evidence type="ECO:0000313" key="2">
    <source>
        <dbReference type="EMBL" id="ADD08422.1"/>
    </source>
</evidence>
<sequence length="326" mass="37757">MKIYGNILWKGEFRKGTVVIKDGIIEDFRKERDFDFRGTVIPTFINMHTHIGDFWARDEPKGGIKEIVGPNGYKYKILRNRKKVYEGMRRAMRYMQKEGISHFVDFREGGKDGVELLLEVSRGFSIKPIIFGRGVYKEVEGLGLSSVSDYDREYIISKVEEAKRSKKLFAIHVSERIREDIDFVLSLHPDFIVHMLEATEEDLEKVSAARIPIVLTPRSNMFFGKVPNIPRFLKHNILLALGTDNGMFSLPSILREMEIAYKLSKLYGYVAPEEILKMATINPRKILRIEDNEIGKKARLIVFRRLMTPFELVNKSTILDIKKIIL</sequence>